<accession>A0ABW5XDU4</accession>
<dbReference type="Proteomes" id="UP001597391">
    <property type="component" value="Unassembled WGS sequence"/>
</dbReference>
<keyword evidence="2" id="KW-1185">Reference proteome</keyword>
<gene>
    <name evidence="1" type="ORF">ACFSYH_08790</name>
</gene>
<evidence type="ECO:0000313" key="1">
    <source>
        <dbReference type="EMBL" id="MFD2840665.1"/>
    </source>
</evidence>
<name>A0ABW5XDU4_9MICO</name>
<proteinExistence type="predicted"/>
<reference evidence="2" key="1">
    <citation type="journal article" date="2019" name="Int. J. Syst. Evol. Microbiol.">
        <title>The Global Catalogue of Microorganisms (GCM) 10K type strain sequencing project: providing services to taxonomists for standard genome sequencing and annotation.</title>
        <authorList>
            <consortium name="The Broad Institute Genomics Platform"/>
            <consortium name="The Broad Institute Genome Sequencing Center for Infectious Disease"/>
            <person name="Wu L."/>
            <person name="Ma J."/>
        </authorList>
    </citation>
    <scope>NUCLEOTIDE SEQUENCE [LARGE SCALE GENOMIC DNA]</scope>
    <source>
        <strain evidence="2">KCTC 33576</strain>
    </source>
</reference>
<evidence type="ECO:0000313" key="2">
    <source>
        <dbReference type="Proteomes" id="UP001597391"/>
    </source>
</evidence>
<comment type="caution">
    <text evidence="1">The sequence shown here is derived from an EMBL/GenBank/DDBJ whole genome shotgun (WGS) entry which is preliminary data.</text>
</comment>
<organism evidence="1 2">
    <name type="scientific">Populibacterium corticicola</name>
    <dbReference type="NCBI Taxonomy" id="1812826"/>
    <lineage>
        <taxon>Bacteria</taxon>
        <taxon>Bacillati</taxon>
        <taxon>Actinomycetota</taxon>
        <taxon>Actinomycetes</taxon>
        <taxon>Micrococcales</taxon>
        <taxon>Jonesiaceae</taxon>
        <taxon>Populibacterium</taxon>
    </lineage>
</organism>
<evidence type="ECO:0008006" key="3">
    <source>
        <dbReference type="Google" id="ProtNLM"/>
    </source>
</evidence>
<sequence length="148" mass="16735">MCATNLWAVNAAAFTPEFQQFTVERIGVEPKLSEMSIASSRVRGSSVVFTLTRNMCDCSTLIGARQEPVGENEASAEEWLAWLRELPEHVPHLSRFAVLRAWSPEDYAVTPARTRGIRLKDVTEQLLRDMRDNHLLTIDYPRTVSSKS</sequence>
<dbReference type="RefSeq" id="WP_377466539.1">
    <property type="nucleotide sequence ID" value="NZ_JBHUOP010000003.1"/>
</dbReference>
<dbReference type="EMBL" id="JBHUOP010000003">
    <property type="protein sequence ID" value="MFD2840665.1"/>
    <property type="molecule type" value="Genomic_DNA"/>
</dbReference>
<protein>
    <recommendedName>
        <fullName evidence="3">MOSC domain-containing protein</fullName>
    </recommendedName>
</protein>